<dbReference type="PRINTS" id="PR00080">
    <property type="entry name" value="SDRFAMILY"/>
</dbReference>
<dbReference type="NCBIfam" id="NF005559">
    <property type="entry name" value="PRK07231.1"/>
    <property type="match status" value="1"/>
</dbReference>
<dbReference type="InterPro" id="IPR057326">
    <property type="entry name" value="KR_dom"/>
</dbReference>
<dbReference type="SUPFAM" id="SSF51735">
    <property type="entry name" value="NAD(P)-binding Rossmann-fold domains"/>
    <property type="match status" value="1"/>
</dbReference>
<dbReference type="PRINTS" id="PR00081">
    <property type="entry name" value="GDHRDH"/>
</dbReference>
<reference evidence="4" key="1">
    <citation type="journal article" date="2019" name="Int. J. Syst. Evol. Microbiol.">
        <title>The Global Catalogue of Microorganisms (GCM) 10K type strain sequencing project: providing services to taxonomists for standard genome sequencing and annotation.</title>
        <authorList>
            <consortium name="The Broad Institute Genomics Platform"/>
            <consortium name="The Broad Institute Genome Sequencing Center for Infectious Disease"/>
            <person name="Wu L."/>
            <person name="Ma J."/>
        </authorList>
    </citation>
    <scope>NUCLEOTIDE SEQUENCE [LARGE SCALE GENOMIC DNA]</scope>
    <source>
        <strain evidence="4">JCM 13004</strain>
    </source>
</reference>
<dbReference type="PANTHER" id="PTHR42879">
    <property type="entry name" value="3-OXOACYL-(ACYL-CARRIER-PROTEIN) REDUCTASE"/>
    <property type="match status" value="1"/>
</dbReference>
<dbReference type="EMBL" id="BAAALF010000011">
    <property type="protein sequence ID" value="GAA1223190.1"/>
    <property type="molecule type" value="Genomic_DNA"/>
</dbReference>
<evidence type="ECO:0000313" key="4">
    <source>
        <dbReference type="Proteomes" id="UP001500037"/>
    </source>
</evidence>
<proteinExistence type="inferred from homology"/>
<protein>
    <submittedName>
        <fullName evidence="3">3-oxoacyl-ACP reductase FabG</fullName>
    </submittedName>
</protein>
<dbReference type="InterPro" id="IPR020904">
    <property type="entry name" value="Sc_DH/Rdtase_CS"/>
</dbReference>
<dbReference type="InterPro" id="IPR036291">
    <property type="entry name" value="NAD(P)-bd_dom_sf"/>
</dbReference>
<dbReference type="Gene3D" id="3.40.50.720">
    <property type="entry name" value="NAD(P)-binding Rossmann-like Domain"/>
    <property type="match status" value="1"/>
</dbReference>
<dbReference type="InterPro" id="IPR050259">
    <property type="entry name" value="SDR"/>
</dbReference>
<gene>
    <name evidence="3" type="primary">fabG_1</name>
    <name evidence="3" type="ORF">GCM10009665_11860</name>
</gene>
<comment type="caution">
    <text evidence="3">The sequence shown here is derived from an EMBL/GenBank/DDBJ whole genome shotgun (WGS) entry which is preliminary data.</text>
</comment>
<comment type="similarity">
    <text evidence="1">Belongs to the short-chain dehydrogenases/reductases (SDR) family.</text>
</comment>
<accession>A0ABP4GF04</accession>
<feature type="domain" description="Ketoreductase" evidence="2">
    <location>
        <begin position="25"/>
        <end position="224"/>
    </location>
</feature>
<sequence>MGNAVNVNVTVDIEGVAEMARFAGRVAVVTGAAQGIGAATAQLLAEEGATVAVVDLTAERAQQTAEAITAKGGTARGYGCDVSDYDAVQGVFAQIAADLGGLHILVNNAGITRDNLFFKMPKDDWDAVLTVNLTSAYNCSHVAQSYMVAQKWGKIVSLSSRSALGNRGQANYAAAKAGIQGLTATLAIELGPFNINVNAVAPGYIVTSMTAATAERVGATPEEHQAEVAARTPLRRAGTPQEIASVVAFLASEEASYVSGQTLYVNGGAR</sequence>
<keyword evidence="4" id="KW-1185">Reference proteome</keyword>
<dbReference type="PANTHER" id="PTHR42879:SF2">
    <property type="entry name" value="3-OXOACYL-[ACYL-CARRIER-PROTEIN] REDUCTASE FABG"/>
    <property type="match status" value="1"/>
</dbReference>
<dbReference type="Pfam" id="PF13561">
    <property type="entry name" value="adh_short_C2"/>
    <property type="match status" value="1"/>
</dbReference>
<evidence type="ECO:0000313" key="3">
    <source>
        <dbReference type="EMBL" id="GAA1223190.1"/>
    </source>
</evidence>
<dbReference type="InterPro" id="IPR002347">
    <property type="entry name" value="SDR_fam"/>
</dbReference>
<name>A0ABP4GF04_9ACTN</name>
<dbReference type="PROSITE" id="PS00061">
    <property type="entry name" value="ADH_SHORT"/>
    <property type="match status" value="1"/>
</dbReference>
<evidence type="ECO:0000259" key="2">
    <source>
        <dbReference type="SMART" id="SM00822"/>
    </source>
</evidence>
<dbReference type="NCBIfam" id="NF009466">
    <property type="entry name" value="PRK12826.1-2"/>
    <property type="match status" value="1"/>
</dbReference>
<dbReference type="Proteomes" id="UP001500037">
    <property type="component" value="Unassembled WGS sequence"/>
</dbReference>
<organism evidence="3 4">
    <name type="scientific">Kitasatospora nipponensis</name>
    <dbReference type="NCBI Taxonomy" id="258049"/>
    <lineage>
        <taxon>Bacteria</taxon>
        <taxon>Bacillati</taxon>
        <taxon>Actinomycetota</taxon>
        <taxon>Actinomycetes</taxon>
        <taxon>Kitasatosporales</taxon>
        <taxon>Streptomycetaceae</taxon>
        <taxon>Kitasatospora</taxon>
    </lineage>
</organism>
<evidence type="ECO:0000256" key="1">
    <source>
        <dbReference type="ARBA" id="ARBA00006484"/>
    </source>
</evidence>
<dbReference type="SMART" id="SM00822">
    <property type="entry name" value="PKS_KR"/>
    <property type="match status" value="1"/>
</dbReference>